<evidence type="ECO:0000259" key="1">
    <source>
        <dbReference type="Pfam" id="PF00107"/>
    </source>
</evidence>
<proteinExistence type="predicted"/>
<dbReference type="InterPro" id="IPR011032">
    <property type="entry name" value="GroES-like_sf"/>
</dbReference>
<feature type="domain" description="Alcohol dehydrogenase-like N-terminal" evidence="2">
    <location>
        <begin position="32"/>
        <end position="148"/>
    </location>
</feature>
<name>A0A0B7K7D8_BIOOC</name>
<dbReference type="AlphaFoldDB" id="A0A0B7K7D8"/>
<dbReference type="Pfam" id="PF08240">
    <property type="entry name" value="ADH_N"/>
    <property type="match status" value="1"/>
</dbReference>
<dbReference type="Gene3D" id="3.90.180.10">
    <property type="entry name" value="Medium-chain alcohol dehydrogenases, catalytic domain"/>
    <property type="match status" value="1"/>
</dbReference>
<dbReference type="GO" id="GO:0005739">
    <property type="term" value="C:mitochondrion"/>
    <property type="evidence" value="ECO:0007669"/>
    <property type="project" value="TreeGrafter"/>
</dbReference>
<reference evidence="3" key="1">
    <citation type="submission" date="2015-01" db="EMBL/GenBank/DDBJ databases">
        <authorList>
            <person name="Durling Mikael"/>
        </authorList>
    </citation>
    <scope>NUCLEOTIDE SEQUENCE</scope>
</reference>
<dbReference type="InterPro" id="IPR013149">
    <property type="entry name" value="ADH-like_C"/>
</dbReference>
<dbReference type="SUPFAM" id="SSF51735">
    <property type="entry name" value="NAD(P)-binding Rossmann-fold domains"/>
    <property type="match status" value="1"/>
</dbReference>
<dbReference type="PANTHER" id="PTHR43677:SF4">
    <property type="entry name" value="QUINONE OXIDOREDUCTASE-LIKE PROTEIN 2"/>
    <property type="match status" value="1"/>
</dbReference>
<accession>A0A0B7K7D8</accession>
<sequence>MKTTRTPETMKAVVNRGYGKGAVESFPYPSPGPGSVTIRVLHSLVHNNAIKLYRGSDLMLRKEPEWPCIPGGYGVGRIASLGPDTTAFKPGQLVMFEPFVHARDDPDVAILWGSNGGFDEKTNNFSKDNWHNGCWAEYTRSPLENTWAIDEDKITKLGLRTQDLVHLGPLAVVYGGLRKINVQAGETVLIAPATGIFSGGAVHVARAMGANVIAASRNADGLKELERKYPGIKTVQIKGGEEDAAAIAAHGPIDAFVDVSPTEATGSSHLGVGMTAVKTGGRICLMGGRGDQSLPHPYLFMVVKDITIRGSWMYERHHVKSLIKMVEAGVLRLNKEAGMEVVGDFPLEKFEEAMEEATKSSSGRIMVLSS</sequence>
<evidence type="ECO:0000313" key="3">
    <source>
        <dbReference type="EMBL" id="CEO53253.1"/>
    </source>
</evidence>
<evidence type="ECO:0008006" key="4">
    <source>
        <dbReference type="Google" id="ProtNLM"/>
    </source>
</evidence>
<dbReference type="PANTHER" id="PTHR43677">
    <property type="entry name" value="SHORT-CHAIN DEHYDROGENASE/REDUCTASE"/>
    <property type="match status" value="1"/>
</dbReference>
<dbReference type="InterPro" id="IPR036291">
    <property type="entry name" value="NAD(P)-bd_dom_sf"/>
</dbReference>
<dbReference type="Gene3D" id="3.40.50.720">
    <property type="entry name" value="NAD(P)-binding Rossmann-like Domain"/>
    <property type="match status" value="1"/>
</dbReference>
<dbReference type="GO" id="GO:0016491">
    <property type="term" value="F:oxidoreductase activity"/>
    <property type="evidence" value="ECO:0007669"/>
    <property type="project" value="TreeGrafter"/>
</dbReference>
<dbReference type="CDD" id="cd05188">
    <property type="entry name" value="MDR"/>
    <property type="match status" value="1"/>
</dbReference>
<gene>
    <name evidence="3" type="ORF">BN869_000009311_1</name>
</gene>
<dbReference type="EMBL" id="CDPU01000034">
    <property type="protein sequence ID" value="CEO53253.1"/>
    <property type="molecule type" value="Genomic_DNA"/>
</dbReference>
<feature type="domain" description="Alcohol dehydrogenase-like C-terminal" evidence="1">
    <location>
        <begin position="201"/>
        <end position="327"/>
    </location>
</feature>
<evidence type="ECO:0000259" key="2">
    <source>
        <dbReference type="Pfam" id="PF08240"/>
    </source>
</evidence>
<dbReference type="InterPro" id="IPR013154">
    <property type="entry name" value="ADH-like_N"/>
</dbReference>
<dbReference type="Pfam" id="PF00107">
    <property type="entry name" value="ADH_zinc_N"/>
    <property type="match status" value="1"/>
</dbReference>
<dbReference type="SUPFAM" id="SSF50129">
    <property type="entry name" value="GroES-like"/>
    <property type="match status" value="1"/>
</dbReference>
<protein>
    <recommendedName>
        <fullName evidence="4">Alcohol dehydrogenase-like C-terminal domain-containing protein</fullName>
    </recommendedName>
</protein>
<dbReference type="InterPro" id="IPR051397">
    <property type="entry name" value="Zn-ADH-like_protein"/>
</dbReference>
<organism evidence="3">
    <name type="scientific">Bionectria ochroleuca</name>
    <name type="common">Gliocladium roseum</name>
    <dbReference type="NCBI Taxonomy" id="29856"/>
    <lineage>
        <taxon>Eukaryota</taxon>
        <taxon>Fungi</taxon>
        <taxon>Dikarya</taxon>
        <taxon>Ascomycota</taxon>
        <taxon>Pezizomycotina</taxon>
        <taxon>Sordariomycetes</taxon>
        <taxon>Hypocreomycetidae</taxon>
        <taxon>Hypocreales</taxon>
        <taxon>Bionectriaceae</taxon>
        <taxon>Clonostachys</taxon>
    </lineage>
</organism>